<organism evidence="1 2">
    <name type="scientific">Vallitalea maricola</name>
    <dbReference type="NCBI Taxonomy" id="3074433"/>
    <lineage>
        <taxon>Bacteria</taxon>
        <taxon>Bacillati</taxon>
        <taxon>Bacillota</taxon>
        <taxon>Clostridia</taxon>
        <taxon>Lachnospirales</taxon>
        <taxon>Vallitaleaceae</taxon>
        <taxon>Vallitalea</taxon>
    </lineage>
</organism>
<comment type="caution">
    <text evidence="1">The sequence shown here is derived from an EMBL/GenBank/DDBJ whole genome shotgun (WGS) entry which is preliminary data.</text>
</comment>
<reference evidence="1" key="1">
    <citation type="submission" date="2023-09" db="EMBL/GenBank/DDBJ databases">
        <title>Vallitalea sediminicola and Vallitalea maricola sp. nov., anaerobic bacteria isolated from marine sediment.</title>
        <authorList>
            <person name="Hirano S."/>
            <person name="Maeda A."/>
            <person name="Terahara T."/>
            <person name="Mori K."/>
            <person name="Hamada M."/>
            <person name="Matsumoto R."/>
            <person name="Kobayashi T."/>
        </authorList>
    </citation>
    <scope>NUCLEOTIDE SEQUENCE</scope>
    <source>
        <strain evidence="1">AN17-2</strain>
    </source>
</reference>
<protein>
    <submittedName>
        <fullName evidence="1">Uncharacterized protein</fullName>
    </submittedName>
</protein>
<keyword evidence="2" id="KW-1185">Reference proteome</keyword>
<evidence type="ECO:0000313" key="1">
    <source>
        <dbReference type="EMBL" id="GMQ61657.1"/>
    </source>
</evidence>
<gene>
    <name evidence="1" type="ORF">AN2V17_08860</name>
</gene>
<dbReference type="Proteomes" id="UP001374599">
    <property type="component" value="Unassembled WGS sequence"/>
</dbReference>
<accession>A0ACB5UG75</accession>
<dbReference type="EMBL" id="BTPU01000011">
    <property type="protein sequence ID" value="GMQ61657.1"/>
    <property type="molecule type" value="Genomic_DNA"/>
</dbReference>
<evidence type="ECO:0000313" key="2">
    <source>
        <dbReference type="Proteomes" id="UP001374599"/>
    </source>
</evidence>
<name>A0ACB5UG75_9FIRM</name>
<sequence length="312" mass="34549">MKIKCPVNSLKVAKTQIALGATELYLGGSSNELANITFGGRGKTTWSGNNCTVNNEELKEIVSYAHSKGVEVSYTVNMPIMYQEIVDQYLKYVEEGINAGVDSIIIGSIESLLLLNKYKYPVKYTASVFTECYNEKFLKWLEEMNVSEVYLPHHLKLEEIEQLSKSTSMDIGVFAHFGCSNSNGACFLYHEAGENINVGLPCRGSYEGYSSSRKLKASNYLDAGTDCSVCSIKQLYDAGVKSLKIVGRGKDITLLGALTKVYKMAVDALDDNFDPDAIKEQAIKLMPMMKTDNCDLRRCKYLSGTPILNSFV</sequence>
<proteinExistence type="predicted"/>